<dbReference type="Proteomes" id="UP000839052">
    <property type="component" value="Chromosome"/>
</dbReference>
<dbReference type="SMART" id="SM00671">
    <property type="entry name" value="SEL1"/>
    <property type="match status" value="6"/>
</dbReference>
<dbReference type="Gene3D" id="1.25.40.10">
    <property type="entry name" value="Tetratricopeptide repeat domain"/>
    <property type="match status" value="2"/>
</dbReference>
<dbReference type="InterPro" id="IPR050767">
    <property type="entry name" value="Sel1_AlgK"/>
</dbReference>
<evidence type="ECO:0008006" key="3">
    <source>
        <dbReference type="Google" id="ProtNLM"/>
    </source>
</evidence>
<dbReference type="InterPro" id="IPR006597">
    <property type="entry name" value="Sel1-like"/>
</dbReference>
<gene>
    <name evidence="1" type="ORF">NTG6680_2427</name>
</gene>
<dbReference type="InterPro" id="IPR011990">
    <property type="entry name" value="TPR-like_helical_dom_sf"/>
</dbReference>
<dbReference type="RefSeq" id="WP_239797423.1">
    <property type="nucleotide sequence ID" value="NZ_OU912926.1"/>
</dbReference>
<organism evidence="1 2">
    <name type="scientific">Candidatus Nitrotoga arctica</name>
    <dbReference type="NCBI Taxonomy" id="453162"/>
    <lineage>
        <taxon>Bacteria</taxon>
        <taxon>Pseudomonadati</taxon>
        <taxon>Pseudomonadota</taxon>
        <taxon>Betaproteobacteria</taxon>
        <taxon>Nitrosomonadales</taxon>
        <taxon>Gallionellaceae</taxon>
        <taxon>Candidatus Nitrotoga</taxon>
    </lineage>
</organism>
<dbReference type="Pfam" id="PF08238">
    <property type="entry name" value="Sel1"/>
    <property type="match status" value="6"/>
</dbReference>
<keyword evidence="2" id="KW-1185">Reference proteome</keyword>
<dbReference type="PANTHER" id="PTHR11102">
    <property type="entry name" value="SEL-1-LIKE PROTEIN"/>
    <property type="match status" value="1"/>
</dbReference>
<name>A0ABN8ASI6_9PROT</name>
<evidence type="ECO:0000313" key="2">
    <source>
        <dbReference type="Proteomes" id="UP000839052"/>
    </source>
</evidence>
<dbReference type="PANTHER" id="PTHR11102:SF160">
    <property type="entry name" value="ERAD-ASSOCIATED E3 UBIQUITIN-PROTEIN LIGASE COMPONENT HRD3"/>
    <property type="match status" value="1"/>
</dbReference>
<accession>A0ABN8ASI6</accession>
<dbReference type="SUPFAM" id="SSF81901">
    <property type="entry name" value="HCP-like"/>
    <property type="match status" value="1"/>
</dbReference>
<dbReference type="EMBL" id="OU912926">
    <property type="protein sequence ID" value="CAG9933676.1"/>
    <property type="molecule type" value="Genomic_DNA"/>
</dbReference>
<proteinExistence type="predicted"/>
<evidence type="ECO:0000313" key="1">
    <source>
        <dbReference type="EMBL" id="CAG9933676.1"/>
    </source>
</evidence>
<sequence>MSLVHIYMRITGKVLLTLLFAVAVSAYGQSMSQSSVNQEAEENLAQLRVYAESGDANAQYDLAWMYDTGGDNKILAKDTRKAAEWYEKAAVQGHVKAQAGLGLLYVNGDGVPRDYVKAVDWLQKASAQGNADAQLNLGWLYRDSKGIPKDPAKAFEWWQNAAERGFAHAQFALGVIYNKGEVVPRNVTKALELWQKAVMQGYPDAQLNLGSMYYFGEGVPKDVVKAAELWQKAAAHGNTDAQYNLALAYYLGSGVQKDELLSYVWSNLAVEYGGNVNAKKLRDSITLTPEQREAAEKMFSNWQIGKVYR</sequence>
<protein>
    <recommendedName>
        <fullName evidence="3">TPR repeat</fullName>
    </recommendedName>
</protein>
<reference evidence="1 2" key="1">
    <citation type="submission" date="2021-10" db="EMBL/GenBank/DDBJ databases">
        <authorList>
            <person name="Koch H."/>
        </authorList>
    </citation>
    <scope>NUCLEOTIDE SEQUENCE [LARGE SCALE GENOMIC DNA]</scope>
    <source>
        <strain evidence="1">6680</strain>
    </source>
</reference>